<evidence type="ECO:0000256" key="1">
    <source>
        <dbReference type="SAM" id="SignalP"/>
    </source>
</evidence>
<dbReference type="EMBL" id="NHOC01000020">
    <property type="protein sequence ID" value="OUM19373.1"/>
    <property type="molecule type" value="Genomic_DNA"/>
</dbReference>
<organism evidence="3 4">
    <name type="scientific">Butyricicoccus porcorum</name>
    <dbReference type="NCBI Taxonomy" id="1945634"/>
    <lineage>
        <taxon>Bacteria</taxon>
        <taxon>Bacillati</taxon>
        <taxon>Bacillota</taxon>
        <taxon>Clostridia</taxon>
        <taxon>Eubacteriales</taxon>
        <taxon>Butyricicoccaceae</taxon>
        <taxon>Butyricicoccus</taxon>
    </lineage>
</organism>
<evidence type="ECO:0000313" key="3">
    <source>
        <dbReference type="EMBL" id="OUM19465.1"/>
    </source>
</evidence>
<accession>A0A252F0W5</accession>
<dbReference type="AlphaFoldDB" id="A0A252F0W5"/>
<comment type="caution">
    <text evidence="3">The sequence shown here is derived from an EMBL/GenBank/DDBJ whole genome shotgun (WGS) entry which is preliminary data.</text>
</comment>
<protein>
    <submittedName>
        <fullName evidence="3">Uncharacterized protein</fullName>
    </submittedName>
</protein>
<evidence type="ECO:0000313" key="2">
    <source>
        <dbReference type="EMBL" id="OUM19373.1"/>
    </source>
</evidence>
<dbReference type="EMBL" id="NHOC01000018">
    <property type="protein sequence ID" value="OUM19465.1"/>
    <property type="molecule type" value="Genomic_DNA"/>
</dbReference>
<name>A0A252F0W5_9FIRM</name>
<dbReference type="RefSeq" id="WP_087022336.1">
    <property type="nucleotide sequence ID" value="NZ_CP178353.1"/>
</dbReference>
<dbReference type="OrthoDB" id="91294at31979"/>
<sequence length="67" mass="7491">MEYIICCLCSLLCFACGVWAARGLPQLPRRKQPQEDWSEADDALSRDIAALLAYTGPKKEEDADEDT</sequence>
<dbReference type="Proteomes" id="UP000194903">
    <property type="component" value="Unassembled WGS sequence"/>
</dbReference>
<reference evidence="3 4" key="1">
    <citation type="submission" date="2017-05" db="EMBL/GenBank/DDBJ databases">
        <title>Butyricicoccus porcorum sp. nov. a butyrate-producing bacterium from the swine intestinal tract.</title>
        <authorList>
            <person name="Trachsel J."/>
            <person name="Humphrey S."/>
            <person name="Allen H.K."/>
        </authorList>
    </citation>
    <scope>NUCLEOTIDE SEQUENCE [LARGE SCALE GENOMIC DNA]</scope>
    <source>
        <strain evidence="3">BB10</strain>
    </source>
</reference>
<keyword evidence="4" id="KW-1185">Reference proteome</keyword>
<proteinExistence type="predicted"/>
<feature type="chain" id="PRO_5011914403" evidence="1">
    <location>
        <begin position="21"/>
        <end position="67"/>
    </location>
</feature>
<gene>
    <name evidence="3" type="ORF">CBW42_12965</name>
    <name evidence="2" type="ORF">CBW42_13680</name>
</gene>
<feature type="signal peptide" evidence="1">
    <location>
        <begin position="1"/>
        <end position="20"/>
    </location>
</feature>
<evidence type="ECO:0000313" key="4">
    <source>
        <dbReference type="Proteomes" id="UP000194903"/>
    </source>
</evidence>
<keyword evidence="1" id="KW-0732">Signal</keyword>